<dbReference type="PROSITE" id="PS51514">
    <property type="entry name" value="BRX"/>
    <property type="match status" value="1"/>
</dbReference>
<reference evidence="2 3" key="1">
    <citation type="submission" date="2020-12" db="EMBL/GenBank/DDBJ databases">
        <title>Concerted genomic and epigenomic changes stabilize Arabidopsis allopolyploids.</title>
        <authorList>
            <person name="Chen Z."/>
        </authorList>
    </citation>
    <scope>NUCLEOTIDE SEQUENCE [LARGE SCALE GENOMIC DNA]</scope>
    <source>
        <strain evidence="2">Allo738</strain>
        <tissue evidence="2">Leaf</tissue>
    </source>
</reference>
<organism evidence="2 3">
    <name type="scientific">Arabidopsis thaliana x Arabidopsis arenosa</name>
    <dbReference type="NCBI Taxonomy" id="1240361"/>
    <lineage>
        <taxon>Eukaryota</taxon>
        <taxon>Viridiplantae</taxon>
        <taxon>Streptophyta</taxon>
        <taxon>Embryophyta</taxon>
        <taxon>Tracheophyta</taxon>
        <taxon>Spermatophyta</taxon>
        <taxon>Magnoliopsida</taxon>
        <taxon>eudicotyledons</taxon>
        <taxon>Gunneridae</taxon>
        <taxon>Pentapetalae</taxon>
        <taxon>rosids</taxon>
        <taxon>malvids</taxon>
        <taxon>Brassicales</taxon>
        <taxon>Brassicaceae</taxon>
        <taxon>Camelineae</taxon>
        <taxon>Arabidopsis</taxon>
    </lineage>
</organism>
<sequence length="109" mass="12525">MFSKATRRPVFHSASYRHQANHAAKAINQNITRAKECEPHNENEWVEQSEPGVYITTSLTRDARDLKCVRLSRKWSSRLAMNKQKSGGQRTEDAFVSNTENLSFQIQCV</sequence>
<evidence type="ECO:0000259" key="1">
    <source>
        <dbReference type="PROSITE" id="PS51514"/>
    </source>
</evidence>
<dbReference type="EMBL" id="JAEFBK010000012">
    <property type="protein sequence ID" value="KAG7540175.1"/>
    <property type="molecule type" value="Genomic_DNA"/>
</dbReference>
<dbReference type="InterPro" id="IPR013591">
    <property type="entry name" value="Brevis_radix_dom"/>
</dbReference>
<proteinExistence type="predicted"/>
<feature type="domain" description="BRX" evidence="1">
    <location>
        <begin position="43"/>
        <end position="100"/>
    </location>
</feature>
<accession>A0A8T1XZ99</accession>
<name>A0A8T1XZ99_9BRAS</name>
<dbReference type="Pfam" id="PF08381">
    <property type="entry name" value="BRX"/>
    <property type="match status" value="1"/>
</dbReference>
<gene>
    <name evidence="2" type="ORF">ISN45_Aa07g004240</name>
</gene>
<protein>
    <submittedName>
        <fullName evidence="2">Brevis radix (BRX) domain</fullName>
    </submittedName>
</protein>
<evidence type="ECO:0000313" key="2">
    <source>
        <dbReference type="EMBL" id="KAG7540175.1"/>
    </source>
</evidence>
<dbReference type="AlphaFoldDB" id="A0A8T1XZ99"/>
<dbReference type="Proteomes" id="UP000694240">
    <property type="component" value="Chromosome 12"/>
</dbReference>
<keyword evidence="3" id="KW-1185">Reference proteome</keyword>
<comment type="caution">
    <text evidence="2">The sequence shown here is derived from an EMBL/GenBank/DDBJ whole genome shotgun (WGS) entry which is preliminary data.</text>
</comment>
<evidence type="ECO:0000313" key="3">
    <source>
        <dbReference type="Proteomes" id="UP000694240"/>
    </source>
</evidence>